<protein>
    <recommendedName>
        <fullName evidence="9">Anion exchange protein</fullName>
    </recommendedName>
</protein>
<evidence type="ECO:0000256" key="5">
    <source>
        <dbReference type="ARBA" id="ARBA00022692"/>
    </source>
</evidence>
<feature type="transmembrane region" description="Helical" evidence="9">
    <location>
        <begin position="834"/>
        <end position="854"/>
    </location>
</feature>
<evidence type="ECO:0000256" key="10">
    <source>
        <dbReference type="SAM" id="MobiDB-lite"/>
    </source>
</evidence>
<dbReference type="AlphaFoldDB" id="A0A9Q0NG42"/>
<dbReference type="GO" id="GO:0008510">
    <property type="term" value="F:sodium:bicarbonate symporter activity"/>
    <property type="evidence" value="ECO:0007669"/>
    <property type="project" value="TreeGrafter"/>
</dbReference>
<dbReference type="SUPFAM" id="SSF55804">
    <property type="entry name" value="Phoshotransferase/anion transport protein"/>
    <property type="match status" value="2"/>
</dbReference>
<feature type="domain" description="Band 3 cytoplasmic" evidence="12">
    <location>
        <begin position="98"/>
        <end position="256"/>
    </location>
</feature>
<proteinExistence type="inferred from homology"/>
<dbReference type="Proteomes" id="UP001151699">
    <property type="component" value="Chromosome A"/>
</dbReference>
<evidence type="ECO:0000256" key="1">
    <source>
        <dbReference type="ARBA" id="ARBA00004651"/>
    </source>
</evidence>
<dbReference type="PANTHER" id="PTHR11453:SF36">
    <property type="entry name" value="ANION EXCHANGE PROTEIN"/>
    <property type="match status" value="1"/>
</dbReference>
<feature type="region of interest" description="Disordered" evidence="10">
    <location>
        <begin position="1123"/>
        <end position="1152"/>
    </location>
</feature>
<feature type="region of interest" description="Disordered" evidence="10">
    <location>
        <begin position="1"/>
        <end position="26"/>
    </location>
</feature>
<sequence length="1264" mass="142136">MIPWTMDSSGENEASKDPGICQPQHQGYTEQDFEGHRAHTVFVGVHMPGGRRHSHRRHKHHHRDSDKPTDFDRPITPPAQRVQFILGEDVDDGTHESHPLFSEMEELVKEGDELEWKETARWVKFEEDVEEGGNRWSKPHVATLSLHSLFELRSLLTNGTVMLDMIATSLEEISDLVCDNMVNAGSLPTGSREKVREALLRRHRHQHEQAKKKDNNMSRLPIIRSLAEIGRNHSTSKNNSSPKRPNSKSDYSLREAPSPDDDIVPASQSLLSRFSKDQRGSYLAVPSDDVSVFHMSGIGVTTWFHAGSSGIANPLPLAPRVDEHNQSSLSSSIPSSNSFLNPTLKPIDSSSSGKFLSVPGKTSFFNLSSHSTGDDMVKSPSNLSMQRNISASDLQHGNGSNGNDLHKGNTHFMKKIPHGAEASNILVGEVDFLDKTLSAFIRLNEAAMMGDLTEVPVPTRFLFILLGPPGSHGSFHEIGRAMATLMSDEIFHEVAYRARKRDHLLAGIDEFLDAVTVLPPGEWDPTIRIEPPAAIPSQEDRKRPPEKPKKEEMDEEQEEQRLRDESGLSRSGRFFGGLINDLKRKKPWYLSDFRDALSLQCVASWIFLYFACLSPIITFGGLLGEATGKHMAAMESLVAGFVCGIGYGFFSGQPLTILGSTGPVLVFETIVYDFCNSFELDYMSFRFWIGTWIVIILIFLVAVDASALVCYITRFTEENFATLIAFIFIFKAVENVLSIRTRFPVNPPEFYDCRCGSPANVSQELPWATFDKKHCMKYGGTLIGSDCNLPEYEPNVFLMSVILFLGTFITSVILKDFKNALFFPSKVRQFISDFAVIIAIFSMSILDYTCNISTPKLEVPSEFKPTLSTRGWIISPFINPMWSWIIAILPALLGTILIFMDQQITAVIVNRKENKLKKGCGYHLDLFVLAILIQICTVMGLPWFVAATVLSINHVNSLKLESECAAPGEKPQFLGVREQRVTHIFIFLMIGCSVLLTPLLSHIPMPVLFGVFLYMGVASLKGLQFFDRILIMFMPVKYQPDFMFLRQVPIKRVHLFTLIQFACLVVLWLIKSFPQTSILFPLMLVFMVGIRKTLDFVFTRRELKILDDIMPEMTKRAAAEDLHHLDDVEDPPPEYPGNNITNGKMPTPKNSINITEEFNKTNIWKQVNVGKNKQSDAYPDNRKYSTNVTTDKKPKVNNRRDLSPAGEQRLSTMKEEEECQETNRNDNSKSAQNLSQSKAYNNIKDWCKSKVISKDVAISSETSV</sequence>
<keyword evidence="7 9" id="KW-0406">Ion transport</keyword>
<dbReference type="InterPro" id="IPR011531">
    <property type="entry name" value="HCO3_transpt-like_TM_dom"/>
</dbReference>
<keyword evidence="3 9" id="KW-0813">Transport</keyword>
<organism evidence="13 14">
    <name type="scientific">Pseudolycoriella hygida</name>
    <dbReference type="NCBI Taxonomy" id="35572"/>
    <lineage>
        <taxon>Eukaryota</taxon>
        <taxon>Metazoa</taxon>
        <taxon>Ecdysozoa</taxon>
        <taxon>Arthropoda</taxon>
        <taxon>Hexapoda</taxon>
        <taxon>Insecta</taxon>
        <taxon>Pterygota</taxon>
        <taxon>Neoptera</taxon>
        <taxon>Endopterygota</taxon>
        <taxon>Diptera</taxon>
        <taxon>Nematocera</taxon>
        <taxon>Sciaroidea</taxon>
        <taxon>Sciaridae</taxon>
        <taxon>Pseudolycoriella</taxon>
    </lineage>
</organism>
<feature type="transmembrane region" description="Helical" evidence="9">
    <location>
        <begin position="881"/>
        <end position="900"/>
    </location>
</feature>
<dbReference type="PANTHER" id="PTHR11453">
    <property type="entry name" value="ANION EXCHANGE PROTEIN"/>
    <property type="match status" value="1"/>
</dbReference>
<keyword evidence="5 9" id="KW-0812">Transmembrane</keyword>
<feature type="compositionally biased region" description="Polar residues" evidence="10">
    <location>
        <begin position="1"/>
        <end position="12"/>
    </location>
</feature>
<dbReference type="Gene3D" id="3.40.930.10">
    <property type="entry name" value="Mannitol-specific EII, Chain A"/>
    <property type="match status" value="2"/>
</dbReference>
<evidence type="ECO:0000313" key="13">
    <source>
        <dbReference type="EMBL" id="KAJ6649560.1"/>
    </source>
</evidence>
<keyword evidence="14" id="KW-1185">Reference proteome</keyword>
<dbReference type="InterPro" id="IPR013769">
    <property type="entry name" value="Band3_cytoplasmic_dom"/>
</dbReference>
<dbReference type="EMBL" id="WJQU01000001">
    <property type="protein sequence ID" value="KAJ6649560.1"/>
    <property type="molecule type" value="Genomic_DNA"/>
</dbReference>
<feature type="transmembrane region" description="Helical" evidence="9">
    <location>
        <begin position="921"/>
        <end position="945"/>
    </location>
</feature>
<feature type="compositionally biased region" description="Basic and acidic residues" evidence="10">
    <location>
        <begin position="538"/>
        <end position="552"/>
    </location>
</feature>
<dbReference type="FunFam" id="1.10.287.570:FF:000001">
    <property type="entry name" value="Anion exchange protein"/>
    <property type="match status" value="1"/>
</dbReference>
<reference evidence="13" key="1">
    <citation type="submission" date="2022-07" db="EMBL/GenBank/DDBJ databases">
        <authorList>
            <person name="Trinca V."/>
            <person name="Uliana J.V.C."/>
            <person name="Torres T.T."/>
            <person name="Ward R.J."/>
            <person name="Monesi N."/>
        </authorList>
    </citation>
    <scope>NUCLEOTIDE SEQUENCE</scope>
    <source>
        <strain evidence="13">HSMRA1968</strain>
        <tissue evidence="13">Whole embryos</tissue>
    </source>
</reference>
<feature type="domain" description="Band 3 cytoplasmic" evidence="12">
    <location>
        <begin position="378"/>
        <end position="525"/>
    </location>
</feature>
<evidence type="ECO:0000256" key="3">
    <source>
        <dbReference type="ARBA" id="ARBA00022448"/>
    </source>
</evidence>
<dbReference type="GO" id="GO:0008509">
    <property type="term" value="F:monoatomic anion transmembrane transporter activity"/>
    <property type="evidence" value="ECO:0007669"/>
    <property type="project" value="InterPro"/>
</dbReference>
<keyword evidence="8 9" id="KW-0472">Membrane</keyword>
<feature type="region of interest" description="Disordered" evidence="10">
    <location>
        <begin position="228"/>
        <end position="265"/>
    </location>
</feature>
<feature type="transmembrane region" description="Helical" evidence="9">
    <location>
        <begin position="796"/>
        <end position="814"/>
    </location>
</feature>
<evidence type="ECO:0000259" key="11">
    <source>
        <dbReference type="Pfam" id="PF00955"/>
    </source>
</evidence>
<feature type="compositionally biased region" description="Basic and acidic residues" evidence="10">
    <location>
        <begin position="63"/>
        <end position="73"/>
    </location>
</feature>
<dbReference type="InterPro" id="IPR016152">
    <property type="entry name" value="PTrfase/Anion_transptr"/>
</dbReference>
<dbReference type="Pfam" id="PF00955">
    <property type="entry name" value="HCO3_cotransp"/>
    <property type="match status" value="1"/>
</dbReference>
<dbReference type="NCBIfam" id="TIGR00834">
    <property type="entry name" value="ae"/>
    <property type="match status" value="1"/>
</dbReference>
<keyword evidence="4" id="KW-1003">Cell membrane</keyword>
<feature type="region of interest" description="Disordered" evidence="10">
    <location>
        <begin position="47"/>
        <end position="75"/>
    </location>
</feature>
<evidence type="ECO:0000256" key="4">
    <source>
        <dbReference type="ARBA" id="ARBA00022475"/>
    </source>
</evidence>
<feature type="transmembrane region" description="Helical" evidence="9">
    <location>
        <begin position="631"/>
        <end position="650"/>
    </location>
</feature>
<keyword evidence="6 9" id="KW-1133">Transmembrane helix</keyword>
<comment type="caution">
    <text evidence="13">The sequence shown here is derived from an EMBL/GenBank/DDBJ whole genome shotgun (WGS) entry which is preliminary data.</text>
</comment>
<feature type="transmembrane region" description="Helical" evidence="9">
    <location>
        <begin position="602"/>
        <end position="624"/>
    </location>
</feature>
<comment type="subcellular location">
    <subcellularLocation>
        <location evidence="1">Cell membrane</location>
        <topology evidence="1">Multi-pass membrane protein</topology>
    </subcellularLocation>
    <subcellularLocation>
        <location evidence="9">Membrane</location>
        <topology evidence="9">Multi-pass membrane protein</topology>
    </subcellularLocation>
</comment>
<feature type="region of interest" description="Disordered" evidence="10">
    <location>
        <begin position="1170"/>
        <end position="1234"/>
    </location>
</feature>
<evidence type="ECO:0000256" key="7">
    <source>
        <dbReference type="ARBA" id="ARBA00023065"/>
    </source>
</evidence>
<feature type="compositionally biased region" description="Polar residues" evidence="10">
    <location>
        <begin position="1138"/>
        <end position="1152"/>
    </location>
</feature>
<feature type="transmembrane region" description="Helical" evidence="9">
    <location>
        <begin position="1076"/>
        <end position="1094"/>
    </location>
</feature>
<feature type="transmembrane region" description="Helical" evidence="9">
    <location>
        <begin position="720"/>
        <end position="739"/>
    </location>
</feature>
<evidence type="ECO:0000313" key="14">
    <source>
        <dbReference type="Proteomes" id="UP001151699"/>
    </source>
</evidence>
<feature type="transmembrane region" description="Helical" evidence="9">
    <location>
        <begin position="984"/>
        <end position="1014"/>
    </location>
</feature>
<accession>A0A9Q0NG42</accession>
<dbReference type="FunFam" id="3.40.930.10:FF:000008">
    <property type="entry name" value="Anion exchange protein"/>
    <property type="match status" value="1"/>
</dbReference>
<dbReference type="OrthoDB" id="1735926at2759"/>
<dbReference type="GO" id="GO:0005886">
    <property type="term" value="C:plasma membrane"/>
    <property type="evidence" value="ECO:0007669"/>
    <property type="project" value="UniProtKB-SubCell"/>
</dbReference>
<feature type="transmembrane region" description="Helical" evidence="9">
    <location>
        <begin position="1053"/>
        <end position="1070"/>
    </location>
</feature>
<comment type="similarity">
    <text evidence="2 9">Belongs to the anion exchanger (TC 2.A.31) family.</text>
</comment>
<feature type="domain" description="Bicarbonate transporter-like transmembrane" evidence="11">
    <location>
        <begin position="573"/>
        <end position="1111"/>
    </location>
</feature>
<dbReference type="Gene3D" id="1.10.287.570">
    <property type="entry name" value="Helical hairpin bin"/>
    <property type="match status" value="1"/>
</dbReference>
<dbReference type="GO" id="GO:0005452">
    <property type="term" value="F:solute:inorganic anion antiporter activity"/>
    <property type="evidence" value="ECO:0007669"/>
    <property type="project" value="InterPro"/>
</dbReference>
<feature type="transmembrane region" description="Helical" evidence="9">
    <location>
        <begin position="687"/>
        <end position="713"/>
    </location>
</feature>
<evidence type="ECO:0000259" key="12">
    <source>
        <dbReference type="Pfam" id="PF07565"/>
    </source>
</evidence>
<dbReference type="PRINTS" id="PR01231">
    <property type="entry name" value="HCO3TRNSPORT"/>
</dbReference>
<feature type="region of interest" description="Disordered" evidence="10">
    <location>
        <begin position="523"/>
        <end position="568"/>
    </location>
</feature>
<feature type="compositionally biased region" description="Basic residues" evidence="10">
    <location>
        <begin position="49"/>
        <end position="62"/>
    </location>
</feature>
<evidence type="ECO:0000256" key="2">
    <source>
        <dbReference type="ARBA" id="ARBA00010993"/>
    </source>
</evidence>
<dbReference type="InterPro" id="IPR003020">
    <property type="entry name" value="HCO3_transpt_euk"/>
</dbReference>
<dbReference type="GO" id="GO:0051453">
    <property type="term" value="P:regulation of intracellular pH"/>
    <property type="evidence" value="ECO:0007669"/>
    <property type="project" value="TreeGrafter"/>
</dbReference>
<evidence type="ECO:0000256" key="9">
    <source>
        <dbReference type="RuleBase" id="RU362035"/>
    </source>
</evidence>
<evidence type="ECO:0000256" key="8">
    <source>
        <dbReference type="ARBA" id="ARBA00023136"/>
    </source>
</evidence>
<name>A0A9Q0NG42_9DIPT</name>
<feature type="compositionally biased region" description="Basic and acidic residues" evidence="10">
    <location>
        <begin position="1190"/>
        <end position="1202"/>
    </location>
</feature>
<evidence type="ECO:0000256" key="6">
    <source>
        <dbReference type="ARBA" id="ARBA00022989"/>
    </source>
</evidence>
<feature type="compositionally biased region" description="Low complexity" evidence="10">
    <location>
        <begin position="235"/>
        <end position="244"/>
    </location>
</feature>
<gene>
    <name evidence="13" type="primary">SLC4A8</name>
    <name evidence="13" type="ORF">Bhyg_04798</name>
</gene>
<dbReference type="Pfam" id="PF07565">
    <property type="entry name" value="Band_3_cyto"/>
    <property type="match status" value="2"/>
</dbReference>